<accession>A0A6A3T0U5</accession>
<dbReference type="AlphaFoldDB" id="A0A6A3T0U5"/>
<dbReference type="EMBL" id="QXFZ01000201">
    <property type="protein sequence ID" value="KAE9127288.1"/>
    <property type="molecule type" value="Genomic_DNA"/>
</dbReference>
<sequence>MEGIPGNGAHDDLGSQMEGIRHGGAHDGRKILGSPSDLVCQSQGDLRGEAAARNRDDRRGGVVAGKVHGEAEGHVQGNQGGLQGELVGRVWGNREVPHDAADDRKTREGRGDEEVIRGMATLEDHVDHGGRIFHDVHGDQTHRGVRGGQTCRGGVRISRDGQTVRDGV</sequence>
<reference evidence="2 3" key="1">
    <citation type="submission" date="2018-08" db="EMBL/GenBank/DDBJ databases">
        <title>Genomic investigation of the strawberry pathogen Phytophthora fragariae indicates pathogenicity is determined by transcriptional variation in three key races.</title>
        <authorList>
            <person name="Adams T.M."/>
            <person name="Armitage A.D."/>
            <person name="Sobczyk M.K."/>
            <person name="Bates H.J."/>
            <person name="Dunwell J.M."/>
            <person name="Nellist C.F."/>
            <person name="Harrison R.J."/>
        </authorList>
    </citation>
    <scope>NUCLEOTIDE SEQUENCE [LARGE SCALE GENOMIC DNA]</scope>
    <source>
        <strain evidence="2 3">NOV-71</strain>
    </source>
</reference>
<feature type="compositionally biased region" description="Basic and acidic residues" evidence="1">
    <location>
        <begin position="95"/>
        <end position="113"/>
    </location>
</feature>
<proteinExistence type="predicted"/>
<gene>
    <name evidence="2" type="ORF">PF007_g5651</name>
</gene>
<organism evidence="2 3">
    <name type="scientific">Phytophthora fragariae</name>
    <dbReference type="NCBI Taxonomy" id="53985"/>
    <lineage>
        <taxon>Eukaryota</taxon>
        <taxon>Sar</taxon>
        <taxon>Stramenopiles</taxon>
        <taxon>Oomycota</taxon>
        <taxon>Peronosporomycetes</taxon>
        <taxon>Peronosporales</taxon>
        <taxon>Peronosporaceae</taxon>
        <taxon>Phytophthora</taxon>
    </lineage>
</organism>
<comment type="caution">
    <text evidence="2">The sequence shown here is derived from an EMBL/GenBank/DDBJ whole genome shotgun (WGS) entry which is preliminary data.</text>
</comment>
<evidence type="ECO:0000256" key="1">
    <source>
        <dbReference type="SAM" id="MobiDB-lite"/>
    </source>
</evidence>
<feature type="compositionally biased region" description="Basic and acidic residues" evidence="1">
    <location>
        <begin position="157"/>
        <end position="168"/>
    </location>
</feature>
<feature type="compositionally biased region" description="Basic and acidic residues" evidence="1">
    <location>
        <begin position="46"/>
        <end position="60"/>
    </location>
</feature>
<evidence type="ECO:0000313" key="2">
    <source>
        <dbReference type="EMBL" id="KAE9127288.1"/>
    </source>
</evidence>
<dbReference type="Proteomes" id="UP000441208">
    <property type="component" value="Unassembled WGS sequence"/>
</dbReference>
<feature type="region of interest" description="Disordered" evidence="1">
    <location>
        <begin position="136"/>
        <end position="168"/>
    </location>
</feature>
<feature type="compositionally biased region" description="Basic and acidic residues" evidence="1">
    <location>
        <begin position="9"/>
        <end position="30"/>
    </location>
</feature>
<feature type="region of interest" description="Disordered" evidence="1">
    <location>
        <begin position="1"/>
        <end position="113"/>
    </location>
</feature>
<evidence type="ECO:0000313" key="3">
    <source>
        <dbReference type="Proteomes" id="UP000441208"/>
    </source>
</evidence>
<name>A0A6A3T0U5_9STRA</name>
<protein>
    <submittedName>
        <fullName evidence="2">Uncharacterized protein</fullName>
    </submittedName>
</protein>